<feature type="domain" description="CCAAT-binding factor" evidence="6">
    <location>
        <begin position="316"/>
        <end position="473"/>
    </location>
</feature>
<dbReference type="VEuPathDB" id="FungiDB:CPAG_06113"/>
<accession>A0A0J6FK60</accession>
<evidence type="ECO:0000313" key="7">
    <source>
        <dbReference type="EMBL" id="KMM69800.1"/>
    </source>
</evidence>
<protein>
    <submittedName>
        <fullName evidence="7">Nucleolar complex protein 4</fullName>
    </submittedName>
</protein>
<feature type="compositionally biased region" description="Basic residues" evidence="5">
    <location>
        <begin position="10"/>
        <end position="19"/>
    </location>
</feature>
<dbReference type="Pfam" id="PF03914">
    <property type="entry name" value="CBF"/>
    <property type="match status" value="1"/>
</dbReference>
<dbReference type="PANTHER" id="PTHR12455:SF0">
    <property type="entry name" value="NUCLEOLAR COMPLEX PROTEIN 4 HOMOLOG"/>
    <property type="match status" value="1"/>
</dbReference>
<proteinExistence type="inferred from homology"/>
<dbReference type="InterPro" id="IPR005612">
    <property type="entry name" value="CCAAT-binding_factor"/>
</dbReference>
<evidence type="ECO:0000256" key="3">
    <source>
        <dbReference type="ARBA" id="ARBA00022692"/>
    </source>
</evidence>
<dbReference type="Proteomes" id="UP000054567">
    <property type="component" value="Unassembled WGS sequence"/>
</dbReference>
<evidence type="ECO:0000313" key="8">
    <source>
        <dbReference type="Proteomes" id="UP000054567"/>
    </source>
</evidence>
<dbReference type="GO" id="GO:0030692">
    <property type="term" value="C:Noc4p-Nop14p complex"/>
    <property type="evidence" value="ECO:0007669"/>
    <property type="project" value="TreeGrafter"/>
</dbReference>
<evidence type="ECO:0000256" key="2">
    <source>
        <dbReference type="ARBA" id="ARBA00007797"/>
    </source>
</evidence>
<name>A0A0J6FK60_COCPO</name>
<evidence type="ECO:0000256" key="4">
    <source>
        <dbReference type="ARBA" id="ARBA00022989"/>
    </source>
</evidence>
<gene>
    <name evidence="7" type="ORF">CPAG_06113</name>
</gene>
<dbReference type="GO" id="GO:0042254">
    <property type="term" value="P:ribosome biogenesis"/>
    <property type="evidence" value="ECO:0007669"/>
    <property type="project" value="InterPro"/>
</dbReference>
<reference evidence="8" key="2">
    <citation type="journal article" date="2009" name="Genome Res.">
        <title>Comparative genomic analyses of the human fungal pathogens Coccidioides and their relatives.</title>
        <authorList>
            <person name="Sharpton T.J."/>
            <person name="Stajich J.E."/>
            <person name="Rounsley S.D."/>
            <person name="Gardner M.J."/>
            <person name="Wortman J.R."/>
            <person name="Jordar V.S."/>
            <person name="Maiti R."/>
            <person name="Kodira C.D."/>
            <person name="Neafsey D.E."/>
            <person name="Zeng Q."/>
            <person name="Hung C.-Y."/>
            <person name="McMahan C."/>
            <person name="Muszewska A."/>
            <person name="Grynberg M."/>
            <person name="Mandel M.A."/>
            <person name="Kellner E.M."/>
            <person name="Barker B.M."/>
            <person name="Galgiani J.N."/>
            <person name="Orbach M.J."/>
            <person name="Kirkland T.N."/>
            <person name="Cole G.T."/>
            <person name="Henn M.R."/>
            <person name="Birren B.W."/>
            <person name="Taylor J.W."/>
        </authorList>
    </citation>
    <scope>NUCLEOTIDE SEQUENCE [LARGE SCALE GENOMIC DNA]</scope>
    <source>
        <strain evidence="8">RMSCC 3488</strain>
    </source>
</reference>
<dbReference type="InterPro" id="IPR027193">
    <property type="entry name" value="Noc4"/>
</dbReference>
<dbReference type="SUPFAM" id="SSF48371">
    <property type="entry name" value="ARM repeat"/>
    <property type="match status" value="1"/>
</dbReference>
<keyword evidence="4" id="KW-1133">Transmembrane helix</keyword>
<organism evidence="7 8">
    <name type="scientific">Coccidioides posadasii RMSCC 3488</name>
    <dbReference type="NCBI Taxonomy" id="454284"/>
    <lineage>
        <taxon>Eukaryota</taxon>
        <taxon>Fungi</taxon>
        <taxon>Dikarya</taxon>
        <taxon>Ascomycota</taxon>
        <taxon>Pezizomycotina</taxon>
        <taxon>Eurotiomycetes</taxon>
        <taxon>Eurotiomycetidae</taxon>
        <taxon>Onygenales</taxon>
        <taxon>Onygenaceae</taxon>
        <taxon>Coccidioides</taxon>
    </lineage>
</organism>
<dbReference type="OrthoDB" id="10263185at2759"/>
<dbReference type="EMBL" id="DS268112">
    <property type="protein sequence ID" value="KMM69800.1"/>
    <property type="molecule type" value="Genomic_DNA"/>
</dbReference>
<dbReference type="GO" id="GO:0032040">
    <property type="term" value="C:small-subunit processome"/>
    <property type="evidence" value="ECO:0007669"/>
    <property type="project" value="TreeGrafter"/>
</dbReference>
<sequence length="551" mass="62919">MSDSINAIHIPKKRKKHGKGSTSIANKRRATGNIEDAERETIQQLEEQISESRKYYNNIATLLSMLNVDRPNLAVAISICRVFCRLLAGGHLNKQKGASEQHSILVAWLRERYQEYQKALITILRHSGPSSQAAAVSLCMRLAKEHSTHYAGGQNNVWDDGYFNDVVTALIEADDGDQARAEFTRKYLKEYHDISVFTVLRLSNYLSVKPSAIALTNVIYFLSELGTPPTTNQTFENFYTDISKASQKVKGPLMSVNSYKQRVQSAWLLVLLNGRERSVRKRLLQMMTHEIVPWFMKPELLMDFLTDSYNQGGSISLLSLSGLFYLIQNKNLDYPQFYPKLYSLLDPDLLHSKHRSRFFRLLDTFLSSTHLPATLVASFIKRLSRLALNAPPAAIVAVVPWIYNLLKSHPSCTFMVHRALRNESLRAKIDAEGIDDPFDPLESDPTLTDAIESSLWEIEMLQTHYHPNVAALAKIISEQFTKQMYNLEDFLDHSYQALIVAELGNEEKQFKKPPVVEFQIPKRIFTDRLLEEDGGNDTELGNIFRQLWNFE</sequence>
<evidence type="ECO:0000259" key="6">
    <source>
        <dbReference type="Pfam" id="PF03914"/>
    </source>
</evidence>
<reference evidence="7 8" key="1">
    <citation type="submission" date="2007-06" db="EMBL/GenBank/DDBJ databases">
        <title>The Genome Sequence of Coccidioides posadasii RMSCC_3488.</title>
        <authorList>
            <consortium name="Coccidioides Genome Resources Consortium"/>
            <consortium name="The Broad Institute Genome Sequencing Platform"/>
            <person name="Henn M.R."/>
            <person name="Sykes S."/>
            <person name="Young S."/>
            <person name="Jaffe D."/>
            <person name="Berlin A."/>
            <person name="Alvarez P."/>
            <person name="Butler J."/>
            <person name="Gnerre S."/>
            <person name="Grabherr M."/>
            <person name="Mauceli E."/>
            <person name="Brockman W."/>
            <person name="Kodira C."/>
            <person name="Alvarado L."/>
            <person name="Zeng Q."/>
            <person name="Crawford M."/>
            <person name="Antoine C."/>
            <person name="Devon K."/>
            <person name="Galgiani J."/>
            <person name="Orsborn K."/>
            <person name="Lewis M.L."/>
            <person name="Nusbaum C."/>
            <person name="Galagan J."/>
            <person name="Birren B."/>
        </authorList>
    </citation>
    <scope>NUCLEOTIDE SEQUENCE [LARGE SCALE GENOMIC DNA]</scope>
    <source>
        <strain evidence="7 8">RMSCC 3488</strain>
    </source>
</reference>
<dbReference type="AlphaFoldDB" id="A0A0J6FK60"/>
<dbReference type="InterPro" id="IPR016024">
    <property type="entry name" value="ARM-type_fold"/>
</dbReference>
<comment type="subcellular location">
    <subcellularLocation>
        <location evidence="1">Nucleus membrane</location>
        <topology evidence="1">Multi-pass membrane protein</topology>
    </subcellularLocation>
</comment>
<evidence type="ECO:0000256" key="1">
    <source>
        <dbReference type="ARBA" id="ARBA00004232"/>
    </source>
</evidence>
<reference evidence="8" key="3">
    <citation type="journal article" date="2010" name="Genome Res.">
        <title>Population genomic sequencing of Coccidioides fungi reveals recent hybridization and transposon control.</title>
        <authorList>
            <person name="Neafsey D.E."/>
            <person name="Barker B.M."/>
            <person name="Sharpton T.J."/>
            <person name="Stajich J.E."/>
            <person name="Park D.J."/>
            <person name="Whiston E."/>
            <person name="Hung C.-Y."/>
            <person name="McMahan C."/>
            <person name="White J."/>
            <person name="Sykes S."/>
            <person name="Heiman D."/>
            <person name="Young S."/>
            <person name="Zeng Q."/>
            <person name="Abouelleil A."/>
            <person name="Aftuck L."/>
            <person name="Bessette D."/>
            <person name="Brown A."/>
            <person name="FitzGerald M."/>
            <person name="Lui A."/>
            <person name="Macdonald J.P."/>
            <person name="Priest M."/>
            <person name="Orbach M.J."/>
            <person name="Galgiani J.N."/>
            <person name="Kirkland T.N."/>
            <person name="Cole G.T."/>
            <person name="Birren B.W."/>
            <person name="Henn M.R."/>
            <person name="Taylor J.W."/>
            <person name="Rounsley S.D."/>
        </authorList>
    </citation>
    <scope>NUCLEOTIDE SEQUENCE [LARGE SCALE GENOMIC DNA]</scope>
    <source>
        <strain evidence="8">RMSCC 3488</strain>
    </source>
</reference>
<keyword evidence="3" id="KW-0812">Transmembrane</keyword>
<dbReference type="PANTHER" id="PTHR12455">
    <property type="entry name" value="NUCLEOLAR COMPLEX PROTEIN 4"/>
    <property type="match status" value="1"/>
</dbReference>
<comment type="similarity">
    <text evidence="2">Belongs to the CBF/MAK21 family.</text>
</comment>
<evidence type="ECO:0000256" key="5">
    <source>
        <dbReference type="SAM" id="MobiDB-lite"/>
    </source>
</evidence>
<feature type="region of interest" description="Disordered" evidence="5">
    <location>
        <begin position="1"/>
        <end position="32"/>
    </location>
</feature>
<dbReference type="GO" id="GO:0031965">
    <property type="term" value="C:nuclear membrane"/>
    <property type="evidence" value="ECO:0007669"/>
    <property type="project" value="UniProtKB-SubCell"/>
</dbReference>
<keyword evidence="4" id="KW-0472">Membrane</keyword>